<name>A0AA86RMB8_9EUKA</name>
<proteinExistence type="predicted"/>
<reference evidence="2 3" key="2">
    <citation type="submission" date="2024-07" db="EMBL/GenBank/DDBJ databases">
        <authorList>
            <person name="Akdeniz Z."/>
        </authorList>
    </citation>
    <scope>NUCLEOTIDE SEQUENCE [LARGE SCALE GENOMIC DNA]</scope>
</reference>
<keyword evidence="3" id="KW-1185">Reference proteome</keyword>
<dbReference type="Proteomes" id="UP001642409">
    <property type="component" value="Unassembled WGS sequence"/>
</dbReference>
<evidence type="ECO:0000313" key="3">
    <source>
        <dbReference type="Proteomes" id="UP001642409"/>
    </source>
</evidence>
<dbReference type="AlphaFoldDB" id="A0AA86RMB8"/>
<dbReference type="EMBL" id="CATOUU010001178">
    <property type="protein sequence ID" value="CAI9977453.1"/>
    <property type="molecule type" value="Genomic_DNA"/>
</dbReference>
<evidence type="ECO:0000313" key="2">
    <source>
        <dbReference type="EMBL" id="CAL6074564.1"/>
    </source>
</evidence>
<accession>A0AA86RMB8</accession>
<evidence type="ECO:0000313" key="1">
    <source>
        <dbReference type="EMBL" id="CAI9977453.1"/>
    </source>
</evidence>
<comment type="caution">
    <text evidence="1">The sequence shown here is derived from an EMBL/GenBank/DDBJ whole genome shotgun (WGS) entry which is preliminary data.</text>
</comment>
<reference evidence="1" key="1">
    <citation type="submission" date="2023-06" db="EMBL/GenBank/DDBJ databases">
        <authorList>
            <person name="Kurt Z."/>
        </authorList>
    </citation>
    <scope>NUCLEOTIDE SEQUENCE</scope>
</reference>
<protein>
    <submittedName>
        <fullName evidence="2">Hypothetical_protein</fullName>
    </submittedName>
</protein>
<gene>
    <name evidence="2" type="ORF">HINF_LOCUS56781</name>
    <name evidence="1" type="ORF">HINF_LOCUS65098</name>
</gene>
<dbReference type="EMBL" id="CAXDID020000309">
    <property type="protein sequence ID" value="CAL6074564.1"/>
    <property type="molecule type" value="Genomic_DNA"/>
</dbReference>
<sequence>MVNQGDTKLSAFQNLWPTFLAKPILKPSKLNYDPRNCSVIKVDKQLFWRKNRGVLVSVCNVIFLVRSQSYKIFRSNTCRGANHPENERYLLYLRNQLKTRGFHQTQ</sequence>
<organism evidence="1">
    <name type="scientific">Hexamita inflata</name>
    <dbReference type="NCBI Taxonomy" id="28002"/>
    <lineage>
        <taxon>Eukaryota</taxon>
        <taxon>Metamonada</taxon>
        <taxon>Diplomonadida</taxon>
        <taxon>Hexamitidae</taxon>
        <taxon>Hexamitinae</taxon>
        <taxon>Hexamita</taxon>
    </lineage>
</organism>